<feature type="region of interest" description="Disordered" evidence="1">
    <location>
        <begin position="1"/>
        <end position="24"/>
    </location>
</feature>
<comment type="caution">
    <text evidence="2">The sequence shown here is derived from an EMBL/GenBank/DDBJ whole genome shotgun (WGS) entry which is preliminary data.</text>
</comment>
<organism evidence="2 3">
    <name type="scientific">Trichonephila clavata</name>
    <name type="common">Joro spider</name>
    <name type="synonym">Nephila clavata</name>
    <dbReference type="NCBI Taxonomy" id="2740835"/>
    <lineage>
        <taxon>Eukaryota</taxon>
        <taxon>Metazoa</taxon>
        <taxon>Ecdysozoa</taxon>
        <taxon>Arthropoda</taxon>
        <taxon>Chelicerata</taxon>
        <taxon>Arachnida</taxon>
        <taxon>Araneae</taxon>
        <taxon>Araneomorphae</taxon>
        <taxon>Entelegynae</taxon>
        <taxon>Araneoidea</taxon>
        <taxon>Nephilidae</taxon>
        <taxon>Trichonephila</taxon>
    </lineage>
</organism>
<sequence length="100" mass="11377">MDPFTKQGNCPGAHSKSPILKQPLQDQVPRFDITGNLRAIPARSHSLFNKLCNLYWTTEDLFRITMQCNPWTNGIGFPTVHVSTQQYNPPTCPWTAGYLR</sequence>
<dbReference type="AlphaFoldDB" id="A0A8X6LSQ8"/>
<name>A0A8X6LSQ8_TRICU</name>
<evidence type="ECO:0000256" key="1">
    <source>
        <dbReference type="SAM" id="MobiDB-lite"/>
    </source>
</evidence>
<evidence type="ECO:0000313" key="2">
    <source>
        <dbReference type="EMBL" id="GFR20635.1"/>
    </source>
</evidence>
<accession>A0A8X6LSQ8</accession>
<gene>
    <name evidence="2" type="ORF">TNCT_403421</name>
</gene>
<proteinExistence type="predicted"/>
<dbReference type="EMBL" id="BMAO01018087">
    <property type="protein sequence ID" value="GFR20635.1"/>
    <property type="molecule type" value="Genomic_DNA"/>
</dbReference>
<protein>
    <submittedName>
        <fullName evidence="2">Uncharacterized protein</fullName>
    </submittedName>
</protein>
<keyword evidence="3" id="KW-1185">Reference proteome</keyword>
<dbReference type="Proteomes" id="UP000887116">
    <property type="component" value="Unassembled WGS sequence"/>
</dbReference>
<reference evidence="2" key="1">
    <citation type="submission" date="2020-07" db="EMBL/GenBank/DDBJ databases">
        <title>Multicomponent nature underlies the extraordinary mechanical properties of spider dragline silk.</title>
        <authorList>
            <person name="Kono N."/>
            <person name="Nakamura H."/>
            <person name="Mori M."/>
            <person name="Yoshida Y."/>
            <person name="Ohtoshi R."/>
            <person name="Malay A.D."/>
            <person name="Moran D.A.P."/>
            <person name="Tomita M."/>
            <person name="Numata K."/>
            <person name="Arakawa K."/>
        </authorList>
    </citation>
    <scope>NUCLEOTIDE SEQUENCE</scope>
</reference>
<evidence type="ECO:0000313" key="3">
    <source>
        <dbReference type="Proteomes" id="UP000887116"/>
    </source>
</evidence>